<dbReference type="Proteomes" id="UP000996601">
    <property type="component" value="Unassembled WGS sequence"/>
</dbReference>
<gene>
    <name evidence="2" type="ORF">GB927_013245</name>
</gene>
<feature type="signal peptide" evidence="1">
    <location>
        <begin position="1"/>
        <end position="22"/>
    </location>
</feature>
<dbReference type="EMBL" id="WHSB02000004">
    <property type="protein sequence ID" value="MCQ4631012.1"/>
    <property type="molecule type" value="Genomic_DNA"/>
</dbReference>
<accession>A0ABT1R761</accession>
<proteinExistence type="predicted"/>
<keyword evidence="1" id="KW-0732">Signal</keyword>
<dbReference type="RefSeq" id="WP_256117471.1">
    <property type="nucleotide sequence ID" value="NZ_WHSB02000004.1"/>
</dbReference>
<evidence type="ECO:0000313" key="2">
    <source>
        <dbReference type="EMBL" id="MCQ4631012.1"/>
    </source>
</evidence>
<organism evidence="2 3">
    <name type="scientific">Shinella lacus</name>
    <dbReference type="NCBI Taxonomy" id="2654216"/>
    <lineage>
        <taxon>Bacteria</taxon>
        <taxon>Pseudomonadati</taxon>
        <taxon>Pseudomonadota</taxon>
        <taxon>Alphaproteobacteria</taxon>
        <taxon>Hyphomicrobiales</taxon>
        <taxon>Rhizobiaceae</taxon>
        <taxon>Shinella</taxon>
    </lineage>
</organism>
<evidence type="ECO:0000313" key="3">
    <source>
        <dbReference type="Proteomes" id="UP000996601"/>
    </source>
</evidence>
<sequence>MKAKSLPIAGLVTLLAATSALAADGYGNAERGEAAPHGRIVVNDRAEAMSIYDYFLNNPGKSRTVRFDPGEYYKGLTREYDR</sequence>
<reference evidence="2" key="1">
    <citation type="submission" date="2021-07" db="EMBL/GenBank/DDBJ databases">
        <title>Shinella sp. nov., a novel member of the genus Shinella from water.</title>
        <authorList>
            <person name="Deng Y."/>
        </authorList>
    </citation>
    <scope>NUCLEOTIDE SEQUENCE</scope>
    <source>
        <strain evidence="2">CPCC 100929</strain>
    </source>
</reference>
<name>A0ABT1R761_9HYPH</name>
<evidence type="ECO:0000256" key="1">
    <source>
        <dbReference type="SAM" id="SignalP"/>
    </source>
</evidence>
<protein>
    <submittedName>
        <fullName evidence="2">Uncharacterized protein</fullName>
    </submittedName>
</protein>
<comment type="caution">
    <text evidence="2">The sequence shown here is derived from an EMBL/GenBank/DDBJ whole genome shotgun (WGS) entry which is preliminary data.</text>
</comment>
<feature type="chain" id="PRO_5046310359" evidence="1">
    <location>
        <begin position="23"/>
        <end position="82"/>
    </location>
</feature>
<keyword evidence="3" id="KW-1185">Reference proteome</keyword>